<name>A0A212JVX6_9DELT</name>
<dbReference type="EMBL" id="FLUQ01000002">
    <property type="protein sequence ID" value="SBW06481.1"/>
    <property type="molecule type" value="Genomic_DNA"/>
</dbReference>
<dbReference type="NCBIfam" id="NF033551">
    <property type="entry name" value="transpos_IS1182"/>
    <property type="match status" value="1"/>
</dbReference>
<evidence type="ECO:0000313" key="6">
    <source>
        <dbReference type="EMBL" id="SBW02647.1"/>
    </source>
</evidence>
<dbReference type="EMBL" id="FLUQ01000002">
    <property type="protein sequence ID" value="SBW05608.1"/>
    <property type="molecule type" value="Genomic_DNA"/>
</dbReference>
<dbReference type="Pfam" id="PF05598">
    <property type="entry name" value="DUF772"/>
    <property type="match status" value="1"/>
</dbReference>
<dbReference type="EMBL" id="FLUQ01000005">
    <property type="protein sequence ID" value="SBW09205.1"/>
    <property type="molecule type" value="Genomic_DNA"/>
</dbReference>
<evidence type="ECO:0000259" key="3">
    <source>
        <dbReference type="Pfam" id="PF13751"/>
    </source>
</evidence>
<evidence type="ECO:0000256" key="1">
    <source>
        <dbReference type="SAM" id="MobiDB-lite"/>
    </source>
</evidence>
<reference evidence="8" key="1">
    <citation type="submission" date="2016-04" db="EMBL/GenBank/DDBJ databases">
        <authorList>
            <person name="Evans L.H."/>
            <person name="Alamgir A."/>
            <person name="Owens N."/>
            <person name="Weber N.D."/>
            <person name="Virtaneva K."/>
            <person name="Barbian K."/>
            <person name="Babar A."/>
            <person name="Rosenke K."/>
        </authorList>
    </citation>
    <scope>NUCLEOTIDE SEQUENCE</scope>
    <source>
        <strain evidence="8">86</strain>
    </source>
</reference>
<dbReference type="InterPro" id="IPR008490">
    <property type="entry name" value="Transposase_InsH_N"/>
</dbReference>
<dbReference type="InterPro" id="IPR047629">
    <property type="entry name" value="IS1182_transpos"/>
</dbReference>
<feature type="domain" description="Transposase InsH N-terminal" evidence="2">
    <location>
        <begin position="17"/>
        <end position="113"/>
    </location>
</feature>
<accession>A0A212JVX6</accession>
<dbReference type="PANTHER" id="PTHR33408:SF2">
    <property type="entry name" value="TRANSPOSASE DDE DOMAIN-CONTAINING PROTEIN"/>
    <property type="match status" value="1"/>
</dbReference>
<feature type="compositionally biased region" description="Basic and acidic residues" evidence="1">
    <location>
        <begin position="192"/>
        <end position="204"/>
    </location>
</feature>
<evidence type="ECO:0000259" key="2">
    <source>
        <dbReference type="Pfam" id="PF05598"/>
    </source>
</evidence>
<feature type="region of interest" description="Disordered" evidence="1">
    <location>
        <begin position="179"/>
        <end position="213"/>
    </location>
</feature>
<dbReference type="PANTHER" id="PTHR33408">
    <property type="entry name" value="TRANSPOSASE"/>
    <property type="match status" value="1"/>
</dbReference>
<dbReference type="EMBL" id="FLUQ01000001">
    <property type="protein sequence ID" value="SBV91360.1"/>
    <property type="molecule type" value="Genomic_DNA"/>
</dbReference>
<dbReference type="EMBL" id="FLUQ01000006">
    <property type="protein sequence ID" value="SBW10368.1"/>
    <property type="molecule type" value="Genomic_DNA"/>
</dbReference>
<dbReference type="AlphaFoldDB" id="A0A212JVX6"/>
<dbReference type="EMBL" id="FLUQ01000001">
    <property type="protein sequence ID" value="SBW00439.1"/>
    <property type="molecule type" value="Genomic_DNA"/>
</dbReference>
<evidence type="ECO:0000313" key="7">
    <source>
        <dbReference type="EMBL" id="SBW03024.1"/>
    </source>
</evidence>
<evidence type="ECO:0000313" key="4">
    <source>
        <dbReference type="EMBL" id="SBV91360.1"/>
    </source>
</evidence>
<sequence>MIKRKTEQQGMMELVYIEQLVPKEHLLRKIDKAIDFRFIYDKVKDRYCPDNGRPAVDPVVLFKMLFIGYLFGIRSEQQLIREIEVNVAYRWFLGFTLTDKIPHASTFSQNRRRRFNDSPVYQEIFDEIVLQAIKRKMVDGKTLYTDSTHLKASANKGKYDKAQVLKSVRDYVEELDRDIDEDRRKHGKKPLPPRDETPETKEIKVSTTDPDSGYMVREGKPKGFFYLDHRTVDGICGIITDSFVTPGNVHDSQPYLSRLDRQRKRFGFNVESAGLDAAYFTPHICKGLVERDIYGVIGYSRPTHRAGYLRKRDFVYDETCDCQLCPQNRVLRYRTTTRDGYREYVSDPSVCRNCSLLGQCTASRNHTKAVTRHIWQEYKDIINEYRYEDKGKAIYKRRKETVERSFADGKELHGHRYARFRGLAKVQMQCLLSAACQNMKKIALRIWERSNGPCGPGFSRSQTTLSRLFSHLWRICSAPKSAVPA</sequence>
<evidence type="ECO:0000313" key="11">
    <source>
        <dbReference type="EMBL" id="SBW09205.1"/>
    </source>
</evidence>
<evidence type="ECO:0000313" key="10">
    <source>
        <dbReference type="EMBL" id="SBW06481.1"/>
    </source>
</evidence>
<evidence type="ECO:0000313" key="5">
    <source>
        <dbReference type="EMBL" id="SBW00439.1"/>
    </source>
</evidence>
<feature type="domain" description="Transposase DDE" evidence="3">
    <location>
        <begin position="324"/>
        <end position="442"/>
    </location>
</feature>
<organism evidence="8">
    <name type="scientific">uncultured delta proteobacterium</name>
    <dbReference type="NCBI Taxonomy" id="34034"/>
    <lineage>
        <taxon>Bacteria</taxon>
        <taxon>Deltaproteobacteria</taxon>
        <taxon>environmental samples</taxon>
    </lineage>
</organism>
<dbReference type="EMBL" id="FLUQ01000002">
    <property type="protein sequence ID" value="SBW03024.1"/>
    <property type="molecule type" value="Genomic_DNA"/>
</dbReference>
<proteinExistence type="predicted"/>
<protein>
    <submittedName>
        <fullName evidence="8">Transposase</fullName>
    </submittedName>
</protein>
<evidence type="ECO:0000313" key="12">
    <source>
        <dbReference type="EMBL" id="SBW10368.1"/>
    </source>
</evidence>
<dbReference type="EMBL" id="FLUQ01000002">
    <property type="protein sequence ID" value="SBW03528.1"/>
    <property type="molecule type" value="Genomic_DNA"/>
</dbReference>
<dbReference type="EMBL" id="FLUQ01000002">
    <property type="protein sequence ID" value="SBW02647.1"/>
    <property type="molecule type" value="Genomic_DNA"/>
</dbReference>
<evidence type="ECO:0000313" key="8">
    <source>
        <dbReference type="EMBL" id="SBW03528.1"/>
    </source>
</evidence>
<evidence type="ECO:0000313" key="9">
    <source>
        <dbReference type="EMBL" id="SBW05608.1"/>
    </source>
</evidence>
<gene>
    <name evidence="4" type="ORF">KL86DPRO_10178</name>
    <name evidence="5" type="ORF">KL86DPRO_11784</name>
    <name evidence="6" type="ORF">KL86DPRO_20008</name>
    <name evidence="7" type="ORF">KL86DPRO_20073</name>
    <name evidence="8" type="ORF">KL86DPRO_20159</name>
    <name evidence="9" type="ORF">KL86DPRO_20517</name>
    <name evidence="10" type="ORF">KL86DPRO_20668</name>
    <name evidence="11" type="ORF">KL86DPRO_50098</name>
    <name evidence="12" type="ORF">KL86DPRO_60137</name>
</gene>
<dbReference type="Pfam" id="PF13751">
    <property type="entry name" value="DDE_Tnp_1_6"/>
    <property type="match status" value="1"/>
</dbReference>
<dbReference type="InterPro" id="IPR025668">
    <property type="entry name" value="Tnp_DDE_dom"/>
</dbReference>